<dbReference type="SUPFAM" id="SSF54637">
    <property type="entry name" value="Thioesterase/thiol ester dehydrase-isomerase"/>
    <property type="match status" value="1"/>
</dbReference>
<name>A0AAX2A8U3_9BACT</name>
<dbReference type="InterPro" id="IPR029069">
    <property type="entry name" value="HotDog_dom_sf"/>
</dbReference>
<evidence type="ECO:0000313" key="3">
    <source>
        <dbReference type="EMBL" id="RXK10344.1"/>
    </source>
</evidence>
<evidence type="ECO:0000313" key="2">
    <source>
        <dbReference type="EMBL" id="AXH12737.1"/>
    </source>
</evidence>
<protein>
    <submittedName>
        <fullName evidence="2 3">Thioesterase</fullName>
    </submittedName>
</protein>
<dbReference type="RefSeq" id="WP_114839557.1">
    <property type="nucleotide sequence ID" value="NZ_CP031217.1"/>
</dbReference>
<reference evidence="3 5" key="1">
    <citation type="submission" date="2017-10" db="EMBL/GenBank/DDBJ databases">
        <title>Genomics of the genus Arcobacter.</title>
        <authorList>
            <person name="Perez-Cataluna A."/>
            <person name="Figueras M.J."/>
        </authorList>
    </citation>
    <scope>NUCLEOTIDE SEQUENCE [LARGE SCALE GENOMIC DNA]</scope>
    <source>
        <strain evidence="3 5">CECT 7835</strain>
    </source>
</reference>
<evidence type="ECO:0000259" key="1">
    <source>
        <dbReference type="Pfam" id="PF09500"/>
    </source>
</evidence>
<evidence type="ECO:0000313" key="4">
    <source>
        <dbReference type="Proteomes" id="UP000253850"/>
    </source>
</evidence>
<organism evidence="3 5">
    <name type="scientific">Halarcobacter bivalviorum</name>
    <dbReference type="NCBI Taxonomy" id="663364"/>
    <lineage>
        <taxon>Bacteria</taxon>
        <taxon>Pseudomonadati</taxon>
        <taxon>Campylobacterota</taxon>
        <taxon>Epsilonproteobacteria</taxon>
        <taxon>Campylobacterales</taxon>
        <taxon>Arcobacteraceae</taxon>
        <taxon>Halarcobacter</taxon>
    </lineage>
</organism>
<dbReference type="EMBL" id="CP031217">
    <property type="protein sequence ID" value="AXH12737.1"/>
    <property type="molecule type" value="Genomic_DNA"/>
</dbReference>
<dbReference type="EMBL" id="PDKM01000002">
    <property type="protein sequence ID" value="RXK10344.1"/>
    <property type="molecule type" value="Genomic_DNA"/>
</dbReference>
<dbReference type="InterPro" id="IPR012660">
    <property type="entry name" value="YiiD_C"/>
</dbReference>
<keyword evidence="5" id="KW-1185">Reference proteome</keyword>
<sequence>MLKKLENKLHEQIPLTKYMQMKIEKIEENKLFTSAPIGPNINDKKTAFAGSLSTLVTISSWSACYLIVEEQLKYKDTMIAVIKSDTAYRAPVKKALYCKTLFPNQKEIERLKEKLETKGSGSLRIKSQIIEDNKVCVDFEGIYVIKI</sequence>
<accession>A0AAX2A8U3</accession>
<dbReference type="KEGG" id="hbv:ABIV_1747"/>
<dbReference type="AlphaFoldDB" id="A0AAX2A8U3"/>
<dbReference type="Proteomes" id="UP000289193">
    <property type="component" value="Unassembled WGS sequence"/>
</dbReference>
<dbReference type="Proteomes" id="UP000253850">
    <property type="component" value="Chromosome"/>
</dbReference>
<dbReference type="Pfam" id="PF09500">
    <property type="entry name" value="YiiD_C"/>
    <property type="match status" value="1"/>
</dbReference>
<feature type="domain" description="Thioesterase putative" evidence="1">
    <location>
        <begin position="3"/>
        <end position="146"/>
    </location>
</feature>
<evidence type="ECO:0000313" key="5">
    <source>
        <dbReference type="Proteomes" id="UP000289193"/>
    </source>
</evidence>
<proteinExistence type="predicted"/>
<dbReference type="NCBIfam" id="TIGR02447">
    <property type="entry name" value="yiiD_Cterm"/>
    <property type="match status" value="1"/>
</dbReference>
<gene>
    <name evidence="2" type="ORF">ABIV_1747</name>
    <name evidence="3" type="ORF">CRV05_03455</name>
</gene>
<reference evidence="2 4" key="2">
    <citation type="submission" date="2018-07" db="EMBL/GenBank/DDBJ databases">
        <title>Complete genome of the Arcobacter bivalviorum type strain LMG 26154.</title>
        <authorList>
            <person name="Miller W.G."/>
            <person name="Yee E."/>
            <person name="Bono J.L."/>
        </authorList>
    </citation>
    <scope>NUCLEOTIDE SEQUENCE [LARGE SCALE GENOMIC DNA]</scope>
    <source>
        <strain evidence="2 4">LMG 26154</strain>
    </source>
</reference>
<dbReference type="Gene3D" id="3.10.129.10">
    <property type="entry name" value="Hotdog Thioesterase"/>
    <property type="match status" value="1"/>
</dbReference>